<proteinExistence type="predicted"/>
<protein>
    <submittedName>
        <fullName evidence="1">Uncharacterized protein</fullName>
    </submittedName>
</protein>
<gene>
    <name evidence="1" type="ORF">KIN20_012807</name>
</gene>
<sequence>MKTLIWPINQHPEYLMKLIEKQSLKRLKKIRLCQPVIWPMISNVHDHSLYSPDLSLSDFHFFRTLEHWLDKKTF</sequence>
<dbReference type="EMBL" id="JAHQIW010002475">
    <property type="protein sequence ID" value="KAJ1355413.1"/>
    <property type="molecule type" value="Genomic_DNA"/>
</dbReference>
<comment type="caution">
    <text evidence="1">The sequence shown here is derived from an EMBL/GenBank/DDBJ whole genome shotgun (WGS) entry which is preliminary data.</text>
</comment>
<dbReference type="AlphaFoldDB" id="A0AAD5MFP9"/>
<dbReference type="Proteomes" id="UP001196413">
    <property type="component" value="Unassembled WGS sequence"/>
</dbReference>
<evidence type="ECO:0000313" key="2">
    <source>
        <dbReference type="Proteomes" id="UP001196413"/>
    </source>
</evidence>
<dbReference type="GO" id="GO:0003676">
    <property type="term" value="F:nucleic acid binding"/>
    <property type="evidence" value="ECO:0007669"/>
    <property type="project" value="InterPro"/>
</dbReference>
<accession>A0AAD5MFP9</accession>
<reference evidence="1" key="1">
    <citation type="submission" date="2021-06" db="EMBL/GenBank/DDBJ databases">
        <title>Parelaphostrongylus tenuis whole genome reference sequence.</title>
        <authorList>
            <person name="Garwood T.J."/>
            <person name="Larsen P.A."/>
            <person name="Fountain-Jones N.M."/>
            <person name="Garbe J.R."/>
            <person name="Macchietto M.G."/>
            <person name="Kania S.A."/>
            <person name="Gerhold R.W."/>
            <person name="Richards J.E."/>
            <person name="Wolf T.M."/>
        </authorList>
    </citation>
    <scope>NUCLEOTIDE SEQUENCE</scope>
    <source>
        <strain evidence="1">MNPRO001-30</strain>
        <tissue evidence="1">Meninges</tissue>
    </source>
</reference>
<evidence type="ECO:0000313" key="1">
    <source>
        <dbReference type="EMBL" id="KAJ1355413.1"/>
    </source>
</evidence>
<name>A0AAD5MFP9_PARTN</name>
<dbReference type="InterPro" id="IPR036397">
    <property type="entry name" value="RNaseH_sf"/>
</dbReference>
<organism evidence="1 2">
    <name type="scientific">Parelaphostrongylus tenuis</name>
    <name type="common">Meningeal worm</name>
    <dbReference type="NCBI Taxonomy" id="148309"/>
    <lineage>
        <taxon>Eukaryota</taxon>
        <taxon>Metazoa</taxon>
        <taxon>Ecdysozoa</taxon>
        <taxon>Nematoda</taxon>
        <taxon>Chromadorea</taxon>
        <taxon>Rhabditida</taxon>
        <taxon>Rhabditina</taxon>
        <taxon>Rhabditomorpha</taxon>
        <taxon>Strongyloidea</taxon>
        <taxon>Metastrongylidae</taxon>
        <taxon>Parelaphostrongylus</taxon>
    </lineage>
</organism>
<dbReference type="Gene3D" id="3.30.420.10">
    <property type="entry name" value="Ribonuclease H-like superfamily/Ribonuclease H"/>
    <property type="match status" value="1"/>
</dbReference>
<keyword evidence="2" id="KW-1185">Reference proteome</keyword>